<accession>A0A0F8VYF1</accession>
<dbReference type="AlphaFoldDB" id="A0A0F8VYF1"/>
<gene>
    <name evidence="1" type="ORF">LCGC14_3135620</name>
</gene>
<organism evidence="1">
    <name type="scientific">marine sediment metagenome</name>
    <dbReference type="NCBI Taxonomy" id="412755"/>
    <lineage>
        <taxon>unclassified sequences</taxon>
        <taxon>metagenomes</taxon>
        <taxon>ecological metagenomes</taxon>
    </lineage>
</organism>
<name>A0A0F8VYF1_9ZZZZ</name>
<reference evidence="1" key="1">
    <citation type="journal article" date="2015" name="Nature">
        <title>Complex archaea that bridge the gap between prokaryotes and eukaryotes.</title>
        <authorList>
            <person name="Spang A."/>
            <person name="Saw J.H."/>
            <person name="Jorgensen S.L."/>
            <person name="Zaremba-Niedzwiedzka K."/>
            <person name="Martijn J."/>
            <person name="Lind A.E."/>
            <person name="van Eijk R."/>
            <person name="Schleper C."/>
            <person name="Guy L."/>
            <person name="Ettema T.J."/>
        </authorList>
    </citation>
    <scope>NUCLEOTIDE SEQUENCE</scope>
</reference>
<evidence type="ECO:0000313" key="1">
    <source>
        <dbReference type="EMBL" id="KKK49383.1"/>
    </source>
</evidence>
<sequence>MMQNGRAVKQILSHGLDVALGDAFRWLEDEQPEGASLSHHGIYWKAEKPPFLRIVRVIPNVRGIAIVVFDKPYENGDQMVFNQEELDALKTVVSEKAQIGRSWNGTNKAGYFVDSVSFAIQHEVHMSLIIATSYRCPEGCTFKHCDVCNEARRLTIKPDGWA</sequence>
<dbReference type="EMBL" id="LAZR01068576">
    <property type="protein sequence ID" value="KKK49383.1"/>
    <property type="molecule type" value="Genomic_DNA"/>
</dbReference>
<comment type="caution">
    <text evidence="1">The sequence shown here is derived from an EMBL/GenBank/DDBJ whole genome shotgun (WGS) entry which is preliminary data.</text>
</comment>
<proteinExistence type="predicted"/>
<protein>
    <submittedName>
        <fullName evidence="1">Uncharacterized protein</fullName>
    </submittedName>
</protein>